<dbReference type="GO" id="GO:0016832">
    <property type="term" value="F:aldehyde-lyase activity"/>
    <property type="evidence" value="ECO:0007669"/>
    <property type="project" value="TreeGrafter"/>
</dbReference>
<protein>
    <submittedName>
        <fullName evidence="4">L-fuculose-phosphate aldolase</fullName>
    </submittedName>
</protein>
<dbReference type="InterPro" id="IPR050197">
    <property type="entry name" value="Aldolase_class_II_sugar_metab"/>
</dbReference>
<evidence type="ECO:0000259" key="3">
    <source>
        <dbReference type="SMART" id="SM01007"/>
    </source>
</evidence>
<dbReference type="AlphaFoldDB" id="A0A1G9VI23"/>
<keyword evidence="2" id="KW-0456">Lyase</keyword>
<gene>
    <name evidence="4" type="ORF">SAMN05660299_01418</name>
</gene>
<dbReference type="Pfam" id="PF00596">
    <property type="entry name" value="Aldolase_II"/>
    <property type="match status" value="1"/>
</dbReference>
<dbReference type="OrthoDB" id="9794581at2"/>
<evidence type="ECO:0000313" key="5">
    <source>
        <dbReference type="Proteomes" id="UP000199309"/>
    </source>
</evidence>
<dbReference type="STRING" id="349095.SAMN05660299_01418"/>
<accession>A0A1G9VI23</accession>
<evidence type="ECO:0000256" key="2">
    <source>
        <dbReference type="ARBA" id="ARBA00023239"/>
    </source>
</evidence>
<keyword evidence="5" id="KW-1185">Reference proteome</keyword>
<proteinExistence type="predicted"/>
<feature type="domain" description="Class II aldolase/adducin N-terminal" evidence="3">
    <location>
        <begin position="5"/>
        <end position="181"/>
    </location>
</feature>
<dbReference type="EMBL" id="FNHQ01000012">
    <property type="protein sequence ID" value="SDM71834.1"/>
    <property type="molecule type" value="Genomic_DNA"/>
</dbReference>
<dbReference type="InterPro" id="IPR001303">
    <property type="entry name" value="Aldolase_II/adducin_N"/>
</dbReference>
<dbReference type="InterPro" id="IPR036409">
    <property type="entry name" value="Aldolase_II/adducin_N_sf"/>
</dbReference>
<dbReference type="SMART" id="SM01007">
    <property type="entry name" value="Aldolase_II"/>
    <property type="match status" value="1"/>
</dbReference>
<dbReference type="SUPFAM" id="SSF53639">
    <property type="entry name" value="AraD/HMP-PK domain-like"/>
    <property type="match status" value="1"/>
</dbReference>
<dbReference type="RefSeq" id="WP_091649867.1">
    <property type="nucleotide sequence ID" value="NZ_FNHQ01000012.1"/>
</dbReference>
<keyword evidence="1" id="KW-0479">Metal-binding</keyword>
<evidence type="ECO:0000256" key="1">
    <source>
        <dbReference type="ARBA" id="ARBA00022723"/>
    </source>
</evidence>
<dbReference type="GO" id="GO:0019323">
    <property type="term" value="P:pentose catabolic process"/>
    <property type="evidence" value="ECO:0007669"/>
    <property type="project" value="TreeGrafter"/>
</dbReference>
<dbReference type="GO" id="GO:0005829">
    <property type="term" value="C:cytosol"/>
    <property type="evidence" value="ECO:0007669"/>
    <property type="project" value="TreeGrafter"/>
</dbReference>
<dbReference type="PANTHER" id="PTHR22789:SF0">
    <property type="entry name" value="3-OXO-TETRONATE 4-PHOSPHATE DECARBOXYLASE-RELATED"/>
    <property type="match status" value="1"/>
</dbReference>
<reference evidence="4 5" key="1">
    <citation type="submission" date="2016-10" db="EMBL/GenBank/DDBJ databases">
        <authorList>
            <person name="de Groot N.N."/>
        </authorList>
    </citation>
    <scope>NUCLEOTIDE SEQUENCE [LARGE SCALE GENOMIC DNA]</scope>
    <source>
        <strain evidence="4 5">DSM 16981</strain>
    </source>
</reference>
<dbReference type="GO" id="GO:0046872">
    <property type="term" value="F:metal ion binding"/>
    <property type="evidence" value="ECO:0007669"/>
    <property type="project" value="UniProtKB-KW"/>
</dbReference>
<dbReference type="Gene3D" id="3.40.225.10">
    <property type="entry name" value="Class II aldolase/adducin N-terminal domain"/>
    <property type="match status" value="1"/>
</dbReference>
<sequence length="199" mass="21469">MDSRDTLCEIGKKMCCYKLVVACDGNISYRKENGHIIITPSGVSKGSLTRDMLLELDLQGNIITGKGKPSSETNLHLAIYRKRPDVNAVLHAHPIVSTALTVAGAAFPDNIVTEGRDYLGHVVTVPYAEPASMELAESCAAVLADVNVILMANHGAVSVGNDLYQALYRMETLEAVASIYRDALILSHGTSHSEKLKFV</sequence>
<name>A0A1G9VI23_9FIRM</name>
<dbReference type="PANTHER" id="PTHR22789">
    <property type="entry name" value="FUCULOSE PHOSPHATE ALDOLASE"/>
    <property type="match status" value="1"/>
</dbReference>
<dbReference type="Proteomes" id="UP000199309">
    <property type="component" value="Unassembled WGS sequence"/>
</dbReference>
<organism evidence="4 5">
    <name type="scientific">Megasphaera paucivorans</name>
    <dbReference type="NCBI Taxonomy" id="349095"/>
    <lineage>
        <taxon>Bacteria</taxon>
        <taxon>Bacillati</taxon>
        <taxon>Bacillota</taxon>
        <taxon>Negativicutes</taxon>
        <taxon>Veillonellales</taxon>
        <taxon>Veillonellaceae</taxon>
        <taxon>Megasphaera</taxon>
    </lineage>
</organism>
<evidence type="ECO:0000313" key="4">
    <source>
        <dbReference type="EMBL" id="SDM71834.1"/>
    </source>
</evidence>